<reference evidence="1 2" key="1">
    <citation type="journal article" date="2018" name="Mol. Plant">
        <title>The genome of Artemisia annua provides insight into the evolution of Asteraceae family and artemisinin biosynthesis.</title>
        <authorList>
            <person name="Shen Q."/>
            <person name="Zhang L."/>
            <person name="Liao Z."/>
            <person name="Wang S."/>
            <person name="Yan T."/>
            <person name="Shi P."/>
            <person name="Liu M."/>
            <person name="Fu X."/>
            <person name="Pan Q."/>
            <person name="Wang Y."/>
            <person name="Lv Z."/>
            <person name="Lu X."/>
            <person name="Zhang F."/>
            <person name="Jiang W."/>
            <person name="Ma Y."/>
            <person name="Chen M."/>
            <person name="Hao X."/>
            <person name="Li L."/>
            <person name="Tang Y."/>
            <person name="Lv G."/>
            <person name="Zhou Y."/>
            <person name="Sun X."/>
            <person name="Brodelius P.E."/>
            <person name="Rose J.K.C."/>
            <person name="Tang K."/>
        </authorList>
    </citation>
    <scope>NUCLEOTIDE SEQUENCE [LARGE SCALE GENOMIC DNA]</scope>
    <source>
        <strain evidence="2">cv. Huhao1</strain>
        <tissue evidence="1">Leaf</tissue>
    </source>
</reference>
<keyword evidence="2" id="KW-1185">Reference proteome</keyword>
<dbReference type="Proteomes" id="UP000245207">
    <property type="component" value="Unassembled WGS sequence"/>
</dbReference>
<dbReference type="InterPro" id="IPR038765">
    <property type="entry name" value="Papain-like_cys_pep_sf"/>
</dbReference>
<dbReference type="EMBL" id="PKPP01006446">
    <property type="protein sequence ID" value="PWA56464.1"/>
    <property type="molecule type" value="Genomic_DNA"/>
</dbReference>
<evidence type="ECO:0008006" key="3">
    <source>
        <dbReference type="Google" id="ProtNLM"/>
    </source>
</evidence>
<dbReference type="Gene3D" id="3.40.395.10">
    <property type="entry name" value="Adenoviral Proteinase, Chain A"/>
    <property type="match status" value="1"/>
</dbReference>
<gene>
    <name evidence="1" type="ORF">CTI12_AA419660</name>
</gene>
<proteinExistence type="predicted"/>
<organism evidence="1 2">
    <name type="scientific">Artemisia annua</name>
    <name type="common">Sweet wormwood</name>
    <dbReference type="NCBI Taxonomy" id="35608"/>
    <lineage>
        <taxon>Eukaryota</taxon>
        <taxon>Viridiplantae</taxon>
        <taxon>Streptophyta</taxon>
        <taxon>Embryophyta</taxon>
        <taxon>Tracheophyta</taxon>
        <taxon>Spermatophyta</taxon>
        <taxon>Magnoliopsida</taxon>
        <taxon>eudicotyledons</taxon>
        <taxon>Gunneridae</taxon>
        <taxon>Pentapetalae</taxon>
        <taxon>asterids</taxon>
        <taxon>campanulids</taxon>
        <taxon>Asterales</taxon>
        <taxon>Asteraceae</taxon>
        <taxon>Asteroideae</taxon>
        <taxon>Anthemideae</taxon>
        <taxon>Artemisiinae</taxon>
        <taxon>Artemisia</taxon>
    </lineage>
</organism>
<evidence type="ECO:0000313" key="2">
    <source>
        <dbReference type="Proteomes" id="UP000245207"/>
    </source>
</evidence>
<sequence length="196" mass="22780">MGSKSKEIVPVYPNPVPLNVLAPKLERARAQRKRLLPEVLRSPYMTREVDVVFKKPFVDGERVVLKNLFPGIDVASAAIDLFTHVLNNAEKHRSKTMVTRLFCHTSMLTSDMVNCDYHRALQKFVENMDYVVSRNEYKTLDYVQLVFFPVIKGHHFFVVCMNIKDGVVQILDNLLLPNTTDDERFDWFILLLVYYV</sequence>
<evidence type="ECO:0000313" key="1">
    <source>
        <dbReference type="EMBL" id="PWA56464.1"/>
    </source>
</evidence>
<dbReference type="SUPFAM" id="SSF54001">
    <property type="entry name" value="Cysteine proteinases"/>
    <property type="match status" value="1"/>
</dbReference>
<name>A0A2U1M5G9_ARTAN</name>
<dbReference type="AlphaFoldDB" id="A0A2U1M5G9"/>
<comment type="caution">
    <text evidence="1">The sequence shown here is derived from an EMBL/GenBank/DDBJ whole genome shotgun (WGS) entry which is preliminary data.</text>
</comment>
<protein>
    <recommendedName>
        <fullName evidence="3">Ulp1 protease family, C-terminal catalytic domain-containing protein</fullName>
    </recommendedName>
</protein>
<accession>A0A2U1M5G9</accession>